<accession>A0A1N6HHJ6</accession>
<evidence type="ECO:0000313" key="7">
    <source>
        <dbReference type="Proteomes" id="UP000184932"/>
    </source>
</evidence>
<organism evidence="6 7">
    <name type="scientific">Vannielia litorea</name>
    <dbReference type="NCBI Taxonomy" id="1217970"/>
    <lineage>
        <taxon>Bacteria</taxon>
        <taxon>Pseudomonadati</taxon>
        <taxon>Pseudomonadota</taxon>
        <taxon>Alphaproteobacteria</taxon>
        <taxon>Rhodobacterales</taxon>
        <taxon>Paracoccaceae</taxon>
        <taxon>Vannielia</taxon>
    </lineage>
</organism>
<proteinExistence type="inferred from homology"/>
<dbReference type="EMBL" id="FSRL01000001">
    <property type="protein sequence ID" value="SIO19197.1"/>
    <property type="molecule type" value="Genomic_DNA"/>
</dbReference>
<evidence type="ECO:0000313" key="6">
    <source>
        <dbReference type="EMBL" id="SIO19197.1"/>
    </source>
</evidence>
<dbReference type="GO" id="GO:0016757">
    <property type="term" value="F:glycosyltransferase activity"/>
    <property type="evidence" value="ECO:0007669"/>
    <property type="project" value="UniProtKB-KW"/>
</dbReference>
<gene>
    <name evidence="6" type="ORF">SAMN05444002_3378</name>
</gene>
<dbReference type="RefSeq" id="WP_074257285.1">
    <property type="nucleotide sequence ID" value="NZ_FSRL01000001.1"/>
</dbReference>
<dbReference type="Pfam" id="PF00535">
    <property type="entry name" value="Glycos_transf_2"/>
    <property type="match status" value="1"/>
</dbReference>
<dbReference type="OrthoDB" id="153025at2"/>
<feature type="domain" description="Glycosyltransferase 2-like" evidence="5">
    <location>
        <begin position="10"/>
        <end position="173"/>
    </location>
</feature>
<feature type="region of interest" description="Disordered" evidence="4">
    <location>
        <begin position="297"/>
        <end position="320"/>
    </location>
</feature>
<dbReference type="PANTHER" id="PTHR43179">
    <property type="entry name" value="RHAMNOSYLTRANSFERASE WBBL"/>
    <property type="match status" value="1"/>
</dbReference>
<dbReference type="InterPro" id="IPR001173">
    <property type="entry name" value="Glyco_trans_2-like"/>
</dbReference>
<reference evidence="7" key="1">
    <citation type="submission" date="2016-11" db="EMBL/GenBank/DDBJ databases">
        <authorList>
            <person name="Varghese N."/>
            <person name="Submissions S."/>
        </authorList>
    </citation>
    <scope>NUCLEOTIDE SEQUENCE [LARGE SCALE GENOMIC DNA]</scope>
    <source>
        <strain evidence="7">DSM 29440</strain>
    </source>
</reference>
<dbReference type="SUPFAM" id="SSF53448">
    <property type="entry name" value="Nucleotide-diphospho-sugar transferases"/>
    <property type="match status" value="1"/>
</dbReference>
<evidence type="ECO:0000256" key="4">
    <source>
        <dbReference type="SAM" id="MobiDB-lite"/>
    </source>
</evidence>
<feature type="compositionally biased region" description="Low complexity" evidence="4">
    <location>
        <begin position="297"/>
        <end position="307"/>
    </location>
</feature>
<evidence type="ECO:0000256" key="1">
    <source>
        <dbReference type="ARBA" id="ARBA00006739"/>
    </source>
</evidence>
<comment type="similarity">
    <text evidence="1">Belongs to the glycosyltransferase 2 family.</text>
</comment>
<dbReference type="AlphaFoldDB" id="A0A1N6HHJ6"/>
<dbReference type="STRING" id="1217970.SAMN05444002_3378"/>
<name>A0A1N6HHJ6_9RHOB</name>
<evidence type="ECO:0000256" key="3">
    <source>
        <dbReference type="ARBA" id="ARBA00022679"/>
    </source>
</evidence>
<protein>
    <submittedName>
        <fullName evidence="6">Glycosyl transferase family 2</fullName>
    </submittedName>
</protein>
<keyword evidence="3 6" id="KW-0808">Transferase</keyword>
<keyword evidence="2" id="KW-0328">Glycosyltransferase</keyword>
<sequence length="414" mass="45084">MSESGEGRASVIIVSRGRPDELRRNLPAFRFQTHRNFELILVADPAGLAVARELNLSERMKLVECDEPNISLARNLGLAEAAAPLVAFIDDDATPEPPWLSRLLAPFSEAEVVASTGFVRGRNGISLQWQGVAADETGADIALDVNQTETTLLPSARCVKTHGTNCAFRLSALARIGGFDPAFRFYLDETDVTHRLAPQGGLTAIVPLAQVHHGFAANATRRANRAPTDLAPIGRSAVLFLRRHCPPERQPAALDAIRDGQQHRLALHRAARRLSATDSARLLDSLEAGIAEGQAADLADPAPLSPSKSPFRPFAKGPGPARHEVRGCTLLGYPGARARARADAASGEVVITLLRLSRTTRYHACRFDPEGFWVQRGGLFGRSLRTDPLFRFWRRASRVARESARLARFRDPAS</sequence>
<dbReference type="Gene3D" id="3.90.550.10">
    <property type="entry name" value="Spore Coat Polysaccharide Biosynthesis Protein SpsA, Chain A"/>
    <property type="match status" value="1"/>
</dbReference>
<dbReference type="Proteomes" id="UP000184932">
    <property type="component" value="Unassembled WGS sequence"/>
</dbReference>
<evidence type="ECO:0000256" key="2">
    <source>
        <dbReference type="ARBA" id="ARBA00022676"/>
    </source>
</evidence>
<dbReference type="InterPro" id="IPR029044">
    <property type="entry name" value="Nucleotide-diphossugar_trans"/>
</dbReference>
<dbReference type="CDD" id="cd00761">
    <property type="entry name" value="Glyco_tranf_GTA_type"/>
    <property type="match status" value="1"/>
</dbReference>
<dbReference type="PANTHER" id="PTHR43179:SF12">
    <property type="entry name" value="GALACTOFURANOSYLTRANSFERASE GLFT2"/>
    <property type="match status" value="1"/>
</dbReference>
<keyword evidence="7" id="KW-1185">Reference proteome</keyword>
<evidence type="ECO:0000259" key="5">
    <source>
        <dbReference type="Pfam" id="PF00535"/>
    </source>
</evidence>